<organism evidence="2 3">
    <name type="scientific">Canavalia gladiata</name>
    <name type="common">Sword bean</name>
    <name type="synonym">Dolichos gladiatus</name>
    <dbReference type="NCBI Taxonomy" id="3824"/>
    <lineage>
        <taxon>Eukaryota</taxon>
        <taxon>Viridiplantae</taxon>
        <taxon>Streptophyta</taxon>
        <taxon>Embryophyta</taxon>
        <taxon>Tracheophyta</taxon>
        <taxon>Spermatophyta</taxon>
        <taxon>Magnoliopsida</taxon>
        <taxon>eudicotyledons</taxon>
        <taxon>Gunneridae</taxon>
        <taxon>Pentapetalae</taxon>
        <taxon>rosids</taxon>
        <taxon>fabids</taxon>
        <taxon>Fabales</taxon>
        <taxon>Fabaceae</taxon>
        <taxon>Papilionoideae</taxon>
        <taxon>50 kb inversion clade</taxon>
        <taxon>NPAAA clade</taxon>
        <taxon>indigoferoid/millettioid clade</taxon>
        <taxon>Phaseoleae</taxon>
        <taxon>Canavalia</taxon>
    </lineage>
</organism>
<reference evidence="2 3" key="1">
    <citation type="submission" date="2024-01" db="EMBL/GenBank/DDBJ databases">
        <title>The genomes of 5 underutilized Papilionoideae crops provide insights into root nodulation and disease resistanc.</title>
        <authorList>
            <person name="Jiang F."/>
        </authorList>
    </citation>
    <scope>NUCLEOTIDE SEQUENCE [LARGE SCALE GENOMIC DNA]</scope>
    <source>
        <strain evidence="2">LVBAO_FW01</strain>
        <tissue evidence="2">Leaves</tissue>
    </source>
</reference>
<dbReference type="AlphaFoldDB" id="A0AAN9R570"/>
<protein>
    <submittedName>
        <fullName evidence="2">Uncharacterized protein</fullName>
    </submittedName>
</protein>
<dbReference type="EMBL" id="JAYMYQ010000001">
    <property type="protein sequence ID" value="KAK7358384.1"/>
    <property type="molecule type" value="Genomic_DNA"/>
</dbReference>
<name>A0AAN9R570_CANGL</name>
<sequence length="91" mass="10515">MAAFREKQKLARQEREKTTEGDEAWTIERCVLLSMWNCPHLVHVVLPAIAFHLLMEYYSSCGPLQFIANIIYGVICNLMIRKKNSNLPSFS</sequence>
<feature type="region of interest" description="Disordered" evidence="1">
    <location>
        <begin position="1"/>
        <end position="21"/>
    </location>
</feature>
<feature type="compositionally biased region" description="Basic and acidic residues" evidence="1">
    <location>
        <begin position="1"/>
        <end position="20"/>
    </location>
</feature>
<evidence type="ECO:0000313" key="2">
    <source>
        <dbReference type="EMBL" id="KAK7358384.1"/>
    </source>
</evidence>
<gene>
    <name evidence="2" type="ORF">VNO77_00311</name>
</gene>
<evidence type="ECO:0000313" key="3">
    <source>
        <dbReference type="Proteomes" id="UP001367508"/>
    </source>
</evidence>
<proteinExistence type="predicted"/>
<evidence type="ECO:0000256" key="1">
    <source>
        <dbReference type="SAM" id="MobiDB-lite"/>
    </source>
</evidence>
<dbReference type="Proteomes" id="UP001367508">
    <property type="component" value="Unassembled WGS sequence"/>
</dbReference>
<keyword evidence="3" id="KW-1185">Reference proteome</keyword>
<comment type="caution">
    <text evidence="2">The sequence shown here is derived from an EMBL/GenBank/DDBJ whole genome shotgun (WGS) entry which is preliminary data.</text>
</comment>
<accession>A0AAN9R570</accession>